<dbReference type="Proteomes" id="UP000009026">
    <property type="component" value="Chromosome"/>
</dbReference>
<sequence length="97" mass="9421">MMAAGAALASLLLTACSGGSDDNNGEGCAQVLVFARPAAGGAECRSFATPCDVPAGYTECCGGFYGSCVSPGTRCVDDPLDACSPGSGATDCPGICQ</sequence>
<evidence type="ECO:0000313" key="1">
    <source>
        <dbReference type="EMBL" id="AKQ65446.1"/>
    </source>
</evidence>
<evidence type="ECO:0000313" key="2">
    <source>
        <dbReference type="Proteomes" id="UP000009026"/>
    </source>
</evidence>
<protein>
    <submittedName>
        <fullName evidence="1">Uncharacterized protein</fullName>
    </submittedName>
</protein>
<name>A0A0H4WPK9_9BACT</name>
<dbReference type="AlphaFoldDB" id="A0A0H4WPK9"/>
<dbReference type="PATRIC" id="fig|1297742.4.peg.2378"/>
<proteinExistence type="predicted"/>
<dbReference type="KEGG" id="mym:A176_002358"/>
<keyword evidence="2" id="KW-1185">Reference proteome</keyword>
<accession>A0A0H4WPK9</accession>
<organism evidence="1 2">
    <name type="scientific">Pseudomyxococcus hansupus</name>
    <dbReference type="NCBI Taxonomy" id="1297742"/>
    <lineage>
        <taxon>Bacteria</taxon>
        <taxon>Pseudomonadati</taxon>
        <taxon>Myxococcota</taxon>
        <taxon>Myxococcia</taxon>
        <taxon>Myxococcales</taxon>
        <taxon>Cystobacterineae</taxon>
        <taxon>Myxococcaceae</taxon>
        <taxon>Pseudomyxococcus</taxon>
    </lineage>
</organism>
<gene>
    <name evidence="1" type="ORF">A176_002358</name>
</gene>
<dbReference type="EMBL" id="CP012109">
    <property type="protein sequence ID" value="AKQ65446.1"/>
    <property type="molecule type" value="Genomic_DNA"/>
</dbReference>
<reference evidence="1 2" key="1">
    <citation type="journal article" date="2016" name="PLoS ONE">
        <title>Complete Genome Sequence and Comparative Genomics of a Novel Myxobacterium Myxococcus hansupus.</title>
        <authorList>
            <person name="Sharma G."/>
            <person name="Narwani T."/>
            <person name="Subramanian S."/>
        </authorList>
    </citation>
    <scope>NUCLEOTIDE SEQUENCE [LARGE SCALE GENOMIC DNA]</scope>
    <source>
        <strain evidence="2">mixupus</strain>
    </source>
</reference>